<dbReference type="Pfam" id="PF08626">
    <property type="entry name" value="TRAPPC9-Trs120"/>
    <property type="match status" value="2"/>
</dbReference>
<dbReference type="InterPro" id="IPR058565">
    <property type="entry name" value="Ig_TRAPPC9_Trs120_1st"/>
</dbReference>
<dbReference type="EMBL" id="GBEZ01005779">
    <property type="protein sequence ID" value="JAC79567.1"/>
    <property type="molecule type" value="Transcribed_RNA"/>
</dbReference>
<feature type="domain" description="Trs120/TRAPPC9 N-terminal" evidence="2">
    <location>
        <begin position="14"/>
        <end position="190"/>
    </location>
</feature>
<evidence type="ECO:0000256" key="1">
    <source>
        <dbReference type="SAM" id="MobiDB-lite"/>
    </source>
</evidence>
<gene>
    <name evidence="4" type="ORF">TSPGSL018_12407</name>
</gene>
<feature type="region of interest" description="Disordered" evidence="1">
    <location>
        <begin position="300"/>
        <end position="345"/>
    </location>
</feature>
<feature type="domain" description="Trs120/TRAPPC9 first Ig-like" evidence="3">
    <location>
        <begin position="605"/>
        <end position="663"/>
    </location>
</feature>
<evidence type="ECO:0000259" key="3">
    <source>
        <dbReference type="Pfam" id="PF26254"/>
    </source>
</evidence>
<dbReference type="GO" id="GO:0005802">
    <property type="term" value="C:trans-Golgi network"/>
    <property type="evidence" value="ECO:0007669"/>
    <property type="project" value="TreeGrafter"/>
</dbReference>
<dbReference type="PANTHER" id="PTHR21512:SF5">
    <property type="entry name" value="TRAFFICKING PROTEIN PARTICLE COMPLEX SUBUNIT 9"/>
    <property type="match status" value="1"/>
</dbReference>
<reference evidence="4" key="1">
    <citation type="submission" date="2014-05" db="EMBL/GenBank/DDBJ databases">
        <title>The transcriptome of the halophilic microalga Tetraselmis sp. GSL018 isolated from the Great Salt Lake, Utah.</title>
        <authorList>
            <person name="Jinkerson R.E."/>
            <person name="D'Adamo S."/>
            <person name="Posewitz M.C."/>
        </authorList>
    </citation>
    <scope>NUCLEOTIDE SEQUENCE</scope>
    <source>
        <strain evidence="4">GSL018</strain>
    </source>
</reference>
<dbReference type="PANTHER" id="PTHR21512">
    <property type="entry name" value="TRAFFICKING PROTEIN PARTICLE COMPLEX SUBUNIT 9"/>
    <property type="match status" value="1"/>
</dbReference>
<accession>A0A061S328</accession>
<feature type="domain" description="Trs120/TRAPPC9 N-terminal" evidence="2">
    <location>
        <begin position="225"/>
        <end position="294"/>
    </location>
</feature>
<dbReference type="Pfam" id="PF26254">
    <property type="entry name" value="Ig_TRAPPC9-Trs120_1st"/>
    <property type="match status" value="1"/>
</dbReference>
<dbReference type="InterPro" id="IPR013935">
    <property type="entry name" value="Trs120_TRAPPC9"/>
</dbReference>
<dbReference type="InterPro" id="IPR058563">
    <property type="entry name" value="Trs120_TRAPPC9_N"/>
</dbReference>
<feature type="compositionally biased region" description="Low complexity" evidence="1">
    <location>
        <begin position="312"/>
        <end position="331"/>
    </location>
</feature>
<evidence type="ECO:0000259" key="2">
    <source>
        <dbReference type="Pfam" id="PF08626"/>
    </source>
</evidence>
<evidence type="ECO:0000313" key="4">
    <source>
        <dbReference type="EMBL" id="JAC79567.1"/>
    </source>
</evidence>
<sequence>MSQSRFEPGCTIFSACEIRVALLPVGDVPDQVWDKYVDLLMKRSKMELSVVSSFYLEKQKSPFTQLRWGTGSMYFKYIKGPAGELPAPASHRACLSASHKVLGVIGICHCPSHEQIRQAYSEFEQMCRQFPDAFTVRCFAFEPSDQPAEQEDKSAAYLIMFPPDDEEKLEYHVDVMMSDFAACLLMELEKWMLNASPAMVGMNTWLDAPEFSVPVSALEEVQKRLTSDEETSKKRRHGRLRKAMGDHCLLAGSPGNAMEHYGTAIDLSRTVNDFVWLGAALEGLACAKLLHAAAEAAASEATGAQQRPADPAAGTARTETAAGGAQPAGTTPRQRSPSGDGRAGEKRFQVVNEPSMMGEISELISEAQAAYRKPRTFFLLSELVLKHARILAEADPVRRRLDVMDLVNEAIDGARLLSSAEDQLAATMEAADVCRAVRAGRKRALLLQRAIELSRSTEWRNKQALHVVREALRPILSGACARIGSASLADAAARAGSDAADACEHRTSTIKAGAGWAVVQCGLLEALLAASTRTGAHHEVWRAASILLSQHASRVPEGRQKWLLDTLQVASKYVAGGIVQGPGPPPLLRLACLVSPPPWLRPVNAVTDRHRKSKGPFLFHPFEAQAPPTDSSVRWVSRERCEVHVEVRNPCALHLNIDRMSLAGYYTDEVSGDAPAAAWHSSPSWKGTAVTVKLPPYTPPSKLALTGVAKRPGRLVVTGCLVQMFGVTWHQPWADQACNGPIEHGGPEHVNHKTAPRSVEILPPMQLLHGELKGDRLEINHDVQGDVVGVNHPQPKEGSSDGWSRAGSSDFPTHDTGRGQPKNMRAVVFEGEVAEWELRLENIGCQDIVEMSAHVDVVPQARGPSCHRHRRAAPLQPPLGVTVDRNAFAHSLPLKPGESREAKVLVEIGRQGNAIGQSAQVKLGVDYIGDGGGSVGCADGAESRKHARRLEIVVEVEIQRMLSIDGCSFFPHASLVQAVSREPCEGATNCLVQCGMEVKVTNHSSKPCSARIGQWRALAEDRLRTRDSRNSVLAPRERAVLMALIETSGDAAQNVVASDVIEHRWGLHWEQETAAGASADESAGILSGFIALRPEQISSALLPEASMAMQHPDLEICYQCQQPSEPSDGAVAIRVLEDILQESNISAPAQLRTTSVLGWAFRTGSVLRLSMVACNRSADVIHLRTDLSCERVYCLEHCSPEQEASSPQGRLQIPASKQAPQACGDWVATPRMVGTTGGLDLSIGPHSFVAHSFGICFSAPGLYQLGNAPLISRLLSSSDDGVAEGQTLRPGGDAVIHDHKPYILVTS</sequence>
<organism evidence="4">
    <name type="scientific">Tetraselmis sp. GSL018</name>
    <dbReference type="NCBI Taxonomy" id="582737"/>
    <lineage>
        <taxon>Eukaryota</taxon>
        <taxon>Viridiplantae</taxon>
        <taxon>Chlorophyta</taxon>
        <taxon>core chlorophytes</taxon>
        <taxon>Chlorodendrophyceae</taxon>
        <taxon>Chlorodendrales</taxon>
        <taxon>Chlorodendraceae</taxon>
        <taxon>Tetraselmis</taxon>
    </lineage>
</organism>
<feature type="region of interest" description="Disordered" evidence="1">
    <location>
        <begin position="791"/>
        <end position="821"/>
    </location>
</feature>
<protein>
    <submittedName>
        <fullName evidence="4">Trafficking protein particle complex subunit 9-like</fullName>
    </submittedName>
</protein>
<proteinExistence type="predicted"/>
<name>A0A061S328_9CHLO</name>